<evidence type="ECO:0000313" key="6">
    <source>
        <dbReference type="Proteomes" id="UP000198854"/>
    </source>
</evidence>
<dbReference type="NCBIfam" id="TIGR03124">
    <property type="entry name" value="citrate_citX"/>
    <property type="match status" value="1"/>
</dbReference>
<evidence type="ECO:0000256" key="1">
    <source>
        <dbReference type="ARBA" id="ARBA00012524"/>
    </source>
</evidence>
<dbReference type="RefSeq" id="WP_093272124.1">
    <property type="nucleotide sequence ID" value="NZ_FNDD01000008.1"/>
</dbReference>
<dbReference type="EC" id="2.7.7.61" evidence="1"/>
<protein>
    <recommendedName>
        <fullName evidence="1">citrate lyase holo-[acyl-carrier protein] synthase</fullName>
        <ecNumber evidence="1">2.7.7.61</ecNumber>
    </recommendedName>
</protein>
<dbReference type="NCBIfam" id="NF002383">
    <property type="entry name" value="PRK01392.1"/>
    <property type="match status" value="1"/>
</dbReference>
<keyword evidence="3" id="KW-0548">Nucleotidyltransferase</keyword>
<evidence type="ECO:0000256" key="2">
    <source>
        <dbReference type="ARBA" id="ARBA00022679"/>
    </source>
</evidence>
<dbReference type="AlphaFoldDB" id="A0A1G7ZK60"/>
<gene>
    <name evidence="5" type="ORF">SAMN04488136_10814</name>
</gene>
<sequence>MTHSCSGAAVGLDEVLANKEARVKRQGEWLRRHSLPLISFSVNIPGPNKLTPSALKVFEQGVNAISAACIQHGCDIVARQLLTQDTGPEAIFVIEGVSALELKKIMIDIESDHALGRLMDLDVIGRDGKIISRQGQHMPRRKCFVCDEDAVVCARSRRHSLPELLSKIDDMVLKDECCS</sequence>
<dbReference type="GO" id="GO:0050519">
    <property type="term" value="F:holo-citrate lyase synthase activity"/>
    <property type="evidence" value="ECO:0007669"/>
    <property type="project" value="UniProtKB-EC"/>
</dbReference>
<dbReference type="OrthoDB" id="3196716at2"/>
<accession>A0A1G7ZK60</accession>
<name>A0A1G7ZK60_9VIBR</name>
<evidence type="ECO:0000256" key="3">
    <source>
        <dbReference type="ARBA" id="ARBA00022695"/>
    </source>
</evidence>
<dbReference type="GO" id="GO:0051191">
    <property type="term" value="P:prosthetic group biosynthetic process"/>
    <property type="evidence" value="ECO:0007669"/>
    <property type="project" value="InterPro"/>
</dbReference>
<keyword evidence="2" id="KW-0808">Transferase</keyword>
<comment type="catalytic activity">
    <reaction evidence="4">
        <text>apo-[citrate lyase ACP] + 2'-(5''-triphospho-alpha-D-ribosyl)-3'-dephospho-CoA = holo-[citrate lyase ACP] + diphosphate</text>
        <dbReference type="Rhea" id="RHEA:16333"/>
        <dbReference type="Rhea" id="RHEA-COMP:10157"/>
        <dbReference type="Rhea" id="RHEA-COMP:10158"/>
        <dbReference type="ChEBI" id="CHEBI:29999"/>
        <dbReference type="ChEBI" id="CHEBI:33019"/>
        <dbReference type="ChEBI" id="CHEBI:61378"/>
        <dbReference type="ChEBI" id="CHEBI:82683"/>
        <dbReference type="EC" id="2.7.7.61"/>
    </reaction>
</comment>
<keyword evidence="6" id="KW-1185">Reference proteome</keyword>
<dbReference type="InterPro" id="IPR005551">
    <property type="entry name" value="CitX"/>
</dbReference>
<evidence type="ECO:0000313" key="5">
    <source>
        <dbReference type="EMBL" id="SDH09103.1"/>
    </source>
</evidence>
<dbReference type="EMBL" id="FNDD01000008">
    <property type="protein sequence ID" value="SDH09103.1"/>
    <property type="molecule type" value="Genomic_DNA"/>
</dbReference>
<evidence type="ECO:0000256" key="4">
    <source>
        <dbReference type="ARBA" id="ARBA00048574"/>
    </source>
</evidence>
<reference evidence="5 6" key="1">
    <citation type="submission" date="2016-10" db="EMBL/GenBank/DDBJ databases">
        <authorList>
            <person name="de Groot N.N."/>
        </authorList>
    </citation>
    <scope>NUCLEOTIDE SEQUENCE [LARGE SCALE GENOMIC DNA]</scope>
    <source>
        <strain evidence="5 6">CGMCC 1.10228</strain>
    </source>
</reference>
<proteinExistence type="predicted"/>
<dbReference type="STRING" id="861298.SAMN04488136_10814"/>
<dbReference type="Pfam" id="PF03802">
    <property type="entry name" value="CitX"/>
    <property type="match status" value="1"/>
</dbReference>
<dbReference type="Proteomes" id="UP000198854">
    <property type="component" value="Unassembled WGS sequence"/>
</dbReference>
<organism evidence="5 6">
    <name type="scientific">Vibrio xiamenensis</name>
    <dbReference type="NCBI Taxonomy" id="861298"/>
    <lineage>
        <taxon>Bacteria</taxon>
        <taxon>Pseudomonadati</taxon>
        <taxon>Pseudomonadota</taxon>
        <taxon>Gammaproteobacteria</taxon>
        <taxon>Vibrionales</taxon>
        <taxon>Vibrionaceae</taxon>
        <taxon>Vibrio</taxon>
    </lineage>
</organism>